<reference evidence="2" key="1">
    <citation type="submission" date="2020-07" db="EMBL/GenBank/DDBJ databases">
        <title>Genome sequence and genetic diversity analysis of an under-domesticated orphan crop, white fonio (Digitaria exilis).</title>
        <authorList>
            <person name="Bennetzen J.L."/>
            <person name="Chen S."/>
            <person name="Ma X."/>
            <person name="Wang X."/>
            <person name="Yssel A.E.J."/>
            <person name="Chaluvadi S.R."/>
            <person name="Johnson M."/>
            <person name="Gangashetty P."/>
            <person name="Hamidou F."/>
            <person name="Sanogo M.D."/>
            <person name="Zwaenepoel A."/>
            <person name="Wallace J."/>
            <person name="Van De Peer Y."/>
            <person name="Van Deynze A."/>
        </authorList>
    </citation>
    <scope>NUCLEOTIDE SEQUENCE</scope>
    <source>
        <tissue evidence="2">Leaves</tissue>
    </source>
</reference>
<gene>
    <name evidence="2" type="ORF">HU200_058234</name>
</gene>
<organism evidence="2 3">
    <name type="scientific">Digitaria exilis</name>
    <dbReference type="NCBI Taxonomy" id="1010633"/>
    <lineage>
        <taxon>Eukaryota</taxon>
        <taxon>Viridiplantae</taxon>
        <taxon>Streptophyta</taxon>
        <taxon>Embryophyta</taxon>
        <taxon>Tracheophyta</taxon>
        <taxon>Spermatophyta</taxon>
        <taxon>Magnoliopsida</taxon>
        <taxon>Liliopsida</taxon>
        <taxon>Poales</taxon>
        <taxon>Poaceae</taxon>
        <taxon>PACMAD clade</taxon>
        <taxon>Panicoideae</taxon>
        <taxon>Panicodae</taxon>
        <taxon>Paniceae</taxon>
        <taxon>Anthephorinae</taxon>
        <taxon>Digitaria</taxon>
    </lineage>
</organism>
<feature type="compositionally biased region" description="Basic residues" evidence="1">
    <location>
        <begin position="31"/>
        <end position="40"/>
    </location>
</feature>
<comment type="caution">
    <text evidence="2">The sequence shown here is derived from an EMBL/GenBank/DDBJ whole genome shotgun (WGS) entry which is preliminary data.</text>
</comment>
<sequence>MGLRSATRTRRTAASASPTSASSSASTTPRGKPRRRRPPPRHADGDGLRVPMEGARRPGADDDDDERCRMGWWVDGRRCFAAAVEEAPMTMRGILEETIDRSLFVSAFVWPQLAAALESDDYGHVLKPVTAEYLLGFRPWSKNSTAGNNVVSATTTIRAGTSIFASKI</sequence>
<dbReference type="Proteomes" id="UP000636709">
    <property type="component" value="Unassembled WGS sequence"/>
</dbReference>
<evidence type="ECO:0000313" key="3">
    <source>
        <dbReference type="Proteomes" id="UP000636709"/>
    </source>
</evidence>
<dbReference type="EMBL" id="JACEFO010002453">
    <property type="protein sequence ID" value="KAF8659772.1"/>
    <property type="molecule type" value="Genomic_DNA"/>
</dbReference>
<name>A0A835AG17_9POAL</name>
<evidence type="ECO:0000313" key="2">
    <source>
        <dbReference type="EMBL" id="KAF8659772.1"/>
    </source>
</evidence>
<evidence type="ECO:0000256" key="1">
    <source>
        <dbReference type="SAM" id="MobiDB-lite"/>
    </source>
</evidence>
<protein>
    <submittedName>
        <fullName evidence="2">Uncharacterized protein</fullName>
    </submittedName>
</protein>
<feature type="compositionally biased region" description="Low complexity" evidence="1">
    <location>
        <begin position="1"/>
        <end position="30"/>
    </location>
</feature>
<accession>A0A835AG17</accession>
<keyword evidence="3" id="KW-1185">Reference proteome</keyword>
<feature type="region of interest" description="Disordered" evidence="1">
    <location>
        <begin position="1"/>
        <end position="66"/>
    </location>
</feature>
<dbReference type="AlphaFoldDB" id="A0A835AG17"/>
<proteinExistence type="predicted"/>